<name>R0K5I4_ANAPL</name>
<accession>R0K5I4</accession>
<dbReference type="AlphaFoldDB" id="R0K5I4"/>
<proteinExistence type="predicted"/>
<keyword evidence="2" id="KW-1185">Reference proteome</keyword>
<gene>
    <name evidence="1" type="ORF">Anapl_09905</name>
</gene>
<dbReference type="EMBL" id="KB742693">
    <property type="protein sequence ID" value="EOB05391.1"/>
    <property type="molecule type" value="Genomic_DNA"/>
</dbReference>
<sequence length="297" mass="33432">MDKALSLLGKLEIIILFWRSDAHHGKKNTQGRATTFYYDSLVSGNANTPALPESDCFTQTPNDEEFTVLKWELMFQIDDFIVLFLVSDTTDKTGPIQQWAEGLAHISHRYRNYLENYMLTSFTGVINNPYTKQTAVISDSTSAGEALPTEYQISVHNITSIAKIISGLIGGMHRFQLKLALNAQDRFWPVDCSHPSLAVNYGPRGCKKFMERANASHMHHMKRKTIIEQLQLTWHPGRDVDTSLVVGHMKLKSKVEFLLNEGEQMPCPDAFSSTTANESYIGNTRASQTVQISSVKK</sequence>
<evidence type="ECO:0000313" key="2">
    <source>
        <dbReference type="Proteomes" id="UP000296049"/>
    </source>
</evidence>
<organism evidence="1 2">
    <name type="scientific">Anas platyrhynchos</name>
    <name type="common">Mallard</name>
    <name type="synonym">Anas boschas</name>
    <dbReference type="NCBI Taxonomy" id="8839"/>
    <lineage>
        <taxon>Eukaryota</taxon>
        <taxon>Metazoa</taxon>
        <taxon>Chordata</taxon>
        <taxon>Craniata</taxon>
        <taxon>Vertebrata</taxon>
        <taxon>Euteleostomi</taxon>
        <taxon>Archelosauria</taxon>
        <taxon>Archosauria</taxon>
        <taxon>Dinosauria</taxon>
        <taxon>Saurischia</taxon>
        <taxon>Theropoda</taxon>
        <taxon>Coelurosauria</taxon>
        <taxon>Aves</taxon>
        <taxon>Neognathae</taxon>
        <taxon>Galloanserae</taxon>
        <taxon>Anseriformes</taxon>
        <taxon>Anatidae</taxon>
        <taxon>Anatinae</taxon>
        <taxon>Anas</taxon>
    </lineage>
</organism>
<dbReference type="Proteomes" id="UP000296049">
    <property type="component" value="Unassembled WGS sequence"/>
</dbReference>
<evidence type="ECO:0000313" key="1">
    <source>
        <dbReference type="EMBL" id="EOB05391.1"/>
    </source>
</evidence>
<protein>
    <submittedName>
        <fullName evidence="1">Uncharacterized protein</fullName>
    </submittedName>
</protein>
<reference evidence="2" key="1">
    <citation type="journal article" date="2013" name="Nat. Genet.">
        <title>The duck genome and transcriptome provide insight into an avian influenza virus reservoir species.</title>
        <authorList>
            <person name="Huang Y."/>
            <person name="Li Y."/>
            <person name="Burt D.W."/>
            <person name="Chen H."/>
            <person name="Zhang Y."/>
            <person name="Qian W."/>
            <person name="Kim H."/>
            <person name="Gan S."/>
            <person name="Zhao Y."/>
            <person name="Li J."/>
            <person name="Yi K."/>
            <person name="Feng H."/>
            <person name="Zhu P."/>
            <person name="Li B."/>
            <person name="Liu Q."/>
            <person name="Fairley S."/>
            <person name="Magor K.E."/>
            <person name="Du Z."/>
            <person name="Hu X."/>
            <person name="Goodman L."/>
            <person name="Tafer H."/>
            <person name="Vignal A."/>
            <person name="Lee T."/>
            <person name="Kim K.W."/>
            <person name="Sheng Z."/>
            <person name="An Y."/>
            <person name="Searle S."/>
            <person name="Herrero J."/>
            <person name="Groenen M.A."/>
            <person name="Crooijmans R.P."/>
            <person name="Faraut T."/>
            <person name="Cai Q."/>
            <person name="Webster R.G."/>
            <person name="Aldridge J.R."/>
            <person name="Warren W.C."/>
            <person name="Bartschat S."/>
            <person name="Kehr S."/>
            <person name="Marz M."/>
            <person name="Stadler P.F."/>
            <person name="Smith J."/>
            <person name="Kraus R.H."/>
            <person name="Zhao Y."/>
            <person name="Ren L."/>
            <person name="Fei J."/>
            <person name="Morisson M."/>
            <person name="Kaiser P."/>
            <person name="Griffin D.K."/>
            <person name="Rao M."/>
            <person name="Pitel F."/>
            <person name="Wang J."/>
            <person name="Li N."/>
        </authorList>
    </citation>
    <scope>NUCLEOTIDE SEQUENCE [LARGE SCALE GENOMIC DNA]</scope>
</reference>